<dbReference type="GO" id="GO:0003676">
    <property type="term" value="F:nucleic acid binding"/>
    <property type="evidence" value="ECO:0007669"/>
    <property type="project" value="InterPro"/>
</dbReference>
<dbReference type="PANTHER" id="PTHR47723">
    <property type="entry name" value="OS05G0353850 PROTEIN"/>
    <property type="match status" value="1"/>
</dbReference>
<gene>
    <name evidence="2" type="ORF">Goshw_023083</name>
</gene>
<dbReference type="PANTHER" id="PTHR47723:SF24">
    <property type="entry name" value="RNASE H TYPE-1 DOMAIN-CONTAINING PROTEIN"/>
    <property type="match status" value="1"/>
</dbReference>
<evidence type="ECO:0000313" key="3">
    <source>
        <dbReference type="Proteomes" id="UP000593576"/>
    </source>
</evidence>
<dbReference type="InterPro" id="IPR002156">
    <property type="entry name" value="RNaseH_domain"/>
</dbReference>
<protein>
    <recommendedName>
        <fullName evidence="1">RNase H type-1 domain-containing protein</fullName>
    </recommendedName>
</protein>
<dbReference type="InterPro" id="IPR012337">
    <property type="entry name" value="RNaseH-like_sf"/>
</dbReference>
<keyword evidence="3" id="KW-1185">Reference proteome</keyword>
<dbReference type="OrthoDB" id="975181at2759"/>
<evidence type="ECO:0000259" key="1">
    <source>
        <dbReference type="Pfam" id="PF13456"/>
    </source>
</evidence>
<proteinExistence type="predicted"/>
<evidence type="ECO:0000313" key="2">
    <source>
        <dbReference type="EMBL" id="MBA0881798.1"/>
    </source>
</evidence>
<dbReference type="Gene3D" id="3.30.420.10">
    <property type="entry name" value="Ribonuclease H-like superfamily/Ribonuclease H"/>
    <property type="match status" value="1"/>
</dbReference>
<dbReference type="Proteomes" id="UP000593576">
    <property type="component" value="Unassembled WGS sequence"/>
</dbReference>
<comment type="caution">
    <text evidence="2">The sequence shown here is derived from an EMBL/GenBank/DDBJ whole genome shotgun (WGS) entry which is preliminary data.</text>
</comment>
<dbReference type="SUPFAM" id="SSF53098">
    <property type="entry name" value="Ribonuclease H-like"/>
    <property type="match status" value="1"/>
</dbReference>
<dbReference type="AlphaFoldDB" id="A0A7J9NF56"/>
<dbReference type="CDD" id="cd06222">
    <property type="entry name" value="RNase_H_like"/>
    <property type="match status" value="1"/>
</dbReference>
<dbReference type="InterPro" id="IPR053151">
    <property type="entry name" value="RNase_H-like"/>
</dbReference>
<dbReference type="Pfam" id="PF13456">
    <property type="entry name" value="RVT_3"/>
    <property type="match status" value="1"/>
</dbReference>
<dbReference type="InterPro" id="IPR044730">
    <property type="entry name" value="RNase_H-like_dom_plant"/>
</dbReference>
<feature type="domain" description="RNase H type-1" evidence="1">
    <location>
        <begin position="229"/>
        <end position="316"/>
    </location>
</feature>
<name>A0A7J9NF56_GOSSC</name>
<dbReference type="EMBL" id="JABFAF010279902">
    <property type="protein sequence ID" value="MBA0881798.1"/>
    <property type="molecule type" value="Genomic_DNA"/>
</dbReference>
<accession>A0A7J9NF56</accession>
<dbReference type="InterPro" id="IPR036397">
    <property type="entry name" value="RNaseH_sf"/>
</dbReference>
<dbReference type="GO" id="GO:0004523">
    <property type="term" value="F:RNA-DNA hybrid ribonuclease activity"/>
    <property type="evidence" value="ECO:0007669"/>
    <property type="project" value="InterPro"/>
</dbReference>
<sequence>MKREWESLEDLRTLSISNNREKKAEVVEEESGIGENIFPRGNSTGKVQASPQLRSMQPIGLPIGHNENPMLKHLWLGCLQTITEWKEEIITNTFAAVDARRILQIPLAAIPYEDELAWKVPTNCLQTITEWREKIITNTFAAVDARRILQIPLAAIPYEDELAWRGEPLEAFSMRSAYKLLQMECPRCGKEAENTHVFLLCPVATESRLGSGCYRWKGQSDRLQSNHPENVGSTFATEAHACLEVVKLELKLKDRKIHIEEDSISIIKKCISDSKDKSEICSIIQDIKALQRKFRFLKFQHVRCKANNLADTIATESLKKRKEFYLEGSVPRYAVKALEDDWIREPN</sequence>
<reference evidence="2 3" key="1">
    <citation type="journal article" date="2019" name="Genome Biol. Evol.">
        <title>Insights into the evolution of the New World diploid cottons (Gossypium, subgenus Houzingenia) based on genome sequencing.</title>
        <authorList>
            <person name="Grover C.E."/>
            <person name="Arick M.A. 2nd"/>
            <person name="Thrash A."/>
            <person name="Conover J.L."/>
            <person name="Sanders W.S."/>
            <person name="Peterson D.G."/>
            <person name="Frelichowski J.E."/>
            <person name="Scheffler J.A."/>
            <person name="Scheffler B.E."/>
            <person name="Wendel J.F."/>
        </authorList>
    </citation>
    <scope>NUCLEOTIDE SEQUENCE [LARGE SCALE GENOMIC DNA]</scope>
    <source>
        <strain evidence="2">1</strain>
        <tissue evidence="2">Leaf</tissue>
    </source>
</reference>
<organism evidence="2 3">
    <name type="scientific">Gossypium schwendimanii</name>
    <name type="common">Cotton</name>
    <dbReference type="NCBI Taxonomy" id="34291"/>
    <lineage>
        <taxon>Eukaryota</taxon>
        <taxon>Viridiplantae</taxon>
        <taxon>Streptophyta</taxon>
        <taxon>Embryophyta</taxon>
        <taxon>Tracheophyta</taxon>
        <taxon>Spermatophyta</taxon>
        <taxon>Magnoliopsida</taxon>
        <taxon>eudicotyledons</taxon>
        <taxon>Gunneridae</taxon>
        <taxon>Pentapetalae</taxon>
        <taxon>rosids</taxon>
        <taxon>malvids</taxon>
        <taxon>Malvales</taxon>
        <taxon>Malvaceae</taxon>
        <taxon>Malvoideae</taxon>
        <taxon>Gossypium</taxon>
    </lineage>
</organism>